<sequence length="86" mass="9612">MLAAPILLLLCNLLAIFFGVLVHCFFPESVWDFLLLPKNTLVCGSFLCKAHRVGFDAMIAILLMATVSLLLWFSARQAFGHKKTRS</sequence>
<organism evidence="2 3">
    <name type="scientific">Acidithiobacillus caldus</name>
    <dbReference type="NCBI Taxonomy" id="33059"/>
    <lineage>
        <taxon>Bacteria</taxon>
        <taxon>Pseudomonadati</taxon>
        <taxon>Pseudomonadota</taxon>
        <taxon>Acidithiobacillia</taxon>
        <taxon>Acidithiobacillales</taxon>
        <taxon>Acidithiobacillaceae</taxon>
        <taxon>Acidithiobacillus</taxon>
    </lineage>
</organism>
<gene>
    <name evidence="2" type="ORF">BAE30_00040</name>
</gene>
<name>A0A1E7Z4P7_9PROT</name>
<evidence type="ECO:0000256" key="1">
    <source>
        <dbReference type="SAM" id="Phobius"/>
    </source>
</evidence>
<keyword evidence="1" id="KW-1133">Transmembrane helix</keyword>
<proteinExistence type="predicted"/>
<feature type="transmembrane region" description="Helical" evidence="1">
    <location>
        <begin position="57"/>
        <end position="75"/>
    </location>
</feature>
<keyword evidence="1" id="KW-0472">Membrane</keyword>
<dbReference type="EMBL" id="LZYH01000008">
    <property type="protein sequence ID" value="OFC63723.1"/>
    <property type="molecule type" value="Genomic_DNA"/>
</dbReference>
<comment type="caution">
    <text evidence="2">The sequence shown here is derived from an EMBL/GenBank/DDBJ whole genome shotgun (WGS) entry which is preliminary data.</text>
</comment>
<keyword evidence="1" id="KW-0812">Transmembrane</keyword>
<evidence type="ECO:0000313" key="3">
    <source>
        <dbReference type="Proteomes" id="UP000175707"/>
    </source>
</evidence>
<dbReference type="AlphaFoldDB" id="A0A1E7Z4P7"/>
<dbReference type="Proteomes" id="UP000175707">
    <property type="component" value="Unassembled WGS sequence"/>
</dbReference>
<protein>
    <submittedName>
        <fullName evidence="2">Uncharacterized protein</fullName>
    </submittedName>
</protein>
<evidence type="ECO:0000313" key="2">
    <source>
        <dbReference type="EMBL" id="OFC63723.1"/>
    </source>
</evidence>
<reference evidence="2 3" key="1">
    <citation type="submission" date="2016-06" db="EMBL/GenBank/DDBJ databases">
        <title>Gene turnover analysis identifies the evolutionary adaptation of the extremophile Acidithiobacillus caldus.</title>
        <authorList>
            <person name="Zhang X."/>
        </authorList>
    </citation>
    <scope>NUCLEOTIDE SEQUENCE [LARGE SCALE GENOMIC DNA]</scope>
    <source>
        <strain evidence="2 3">S1</strain>
    </source>
</reference>
<accession>A0A1E7Z4P7</accession>